<evidence type="ECO:0000259" key="7">
    <source>
        <dbReference type="Pfam" id="PF04321"/>
    </source>
</evidence>
<evidence type="ECO:0000256" key="1">
    <source>
        <dbReference type="ARBA" id="ARBA00004781"/>
    </source>
</evidence>
<evidence type="ECO:0000313" key="9">
    <source>
        <dbReference type="Proteomes" id="UP001139199"/>
    </source>
</evidence>
<keyword evidence="6 8" id="KW-0560">Oxidoreductase</keyword>
<dbReference type="InterPro" id="IPR005913">
    <property type="entry name" value="dTDP_dehydrorham_reduct"/>
</dbReference>
<dbReference type="CDD" id="cd05254">
    <property type="entry name" value="dTDP_HR_like_SDR_e"/>
    <property type="match status" value="1"/>
</dbReference>
<gene>
    <name evidence="8" type="primary">rfbD</name>
    <name evidence="8" type="ORF">LG649_05640</name>
</gene>
<dbReference type="RefSeq" id="WP_226542063.1">
    <property type="nucleotide sequence ID" value="NZ_JAJAPW010000002.1"/>
</dbReference>
<proteinExistence type="inferred from homology"/>
<comment type="catalytic activity">
    <reaction evidence="5">
        <text>dTDP-beta-L-rhamnose + NADP(+) = dTDP-4-dehydro-beta-L-rhamnose + NADPH + H(+)</text>
        <dbReference type="Rhea" id="RHEA:21796"/>
        <dbReference type="ChEBI" id="CHEBI:15378"/>
        <dbReference type="ChEBI" id="CHEBI:57510"/>
        <dbReference type="ChEBI" id="CHEBI:57783"/>
        <dbReference type="ChEBI" id="CHEBI:58349"/>
        <dbReference type="ChEBI" id="CHEBI:62830"/>
        <dbReference type="EC" id="1.1.1.133"/>
    </reaction>
</comment>
<evidence type="ECO:0000313" key="8">
    <source>
        <dbReference type="EMBL" id="MCB4798314.1"/>
    </source>
</evidence>
<dbReference type="GO" id="GO:0008831">
    <property type="term" value="F:dTDP-4-dehydrorhamnose reductase activity"/>
    <property type="evidence" value="ECO:0007669"/>
    <property type="project" value="UniProtKB-EC"/>
</dbReference>
<accession>A0A9X1L399</accession>
<dbReference type="Pfam" id="PF04321">
    <property type="entry name" value="RmlD_sub_bind"/>
    <property type="match status" value="1"/>
</dbReference>
<comment type="pathway">
    <text evidence="1 6">Carbohydrate biosynthesis; dTDP-L-rhamnose biosynthesis.</text>
</comment>
<dbReference type="SUPFAM" id="SSF51735">
    <property type="entry name" value="NAD(P)-binding Rossmann-fold domains"/>
    <property type="match status" value="1"/>
</dbReference>
<keyword evidence="6" id="KW-0521">NADP</keyword>
<name>A0A9X1L399_9FLAO</name>
<keyword evidence="9" id="KW-1185">Reference proteome</keyword>
<comment type="similarity">
    <text evidence="2 6">Belongs to the dTDP-4-dehydrorhamnose reductase family.</text>
</comment>
<evidence type="ECO:0000256" key="6">
    <source>
        <dbReference type="RuleBase" id="RU364082"/>
    </source>
</evidence>
<dbReference type="Gene3D" id="3.90.25.10">
    <property type="entry name" value="UDP-galactose 4-epimerase, domain 1"/>
    <property type="match status" value="1"/>
</dbReference>
<dbReference type="EC" id="1.1.1.133" evidence="3 6"/>
<dbReference type="InterPro" id="IPR036291">
    <property type="entry name" value="NAD(P)-bd_dom_sf"/>
</dbReference>
<comment type="caution">
    <text evidence="8">The sequence shown here is derived from an EMBL/GenBank/DDBJ whole genome shotgun (WGS) entry which is preliminary data.</text>
</comment>
<evidence type="ECO:0000256" key="4">
    <source>
        <dbReference type="ARBA" id="ARBA00017099"/>
    </source>
</evidence>
<evidence type="ECO:0000256" key="3">
    <source>
        <dbReference type="ARBA" id="ARBA00012929"/>
    </source>
</evidence>
<feature type="domain" description="RmlD-like substrate binding" evidence="7">
    <location>
        <begin position="3"/>
        <end position="282"/>
    </location>
</feature>
<dbReference type="Gene3D" id="3.40.50.720">
    <property type="entry name" value="NAD(P)-binding Rossmann-like Domain"/>
    <property type="match status" value="1"/>
</dbReference>
<dbReference type="NCBIfam" id="TIGR01214">
    <property type="entry name" value="rmlD"/>
    <property type="match status" value="1"/>
</dbReference>
<dbReference type="Proteomes" id="UP001139199">
    <property type="component" value="Unassembled WGS sequence"/>
</dbReference>
<evidence type="ECO:0000256" key="2">
    <source>
        <dbReference type="ARBA" id="ARBA00010944"/>
    </source>
</evidence>
<protein>
    <recommendedName>
        <fullName evidence="4 6">dTDP-4-dehydrorhamnose reductase</fullName>
        <ecNumber evidence="3 6">1.1.1.133</ecNumber>
    </recommendedName>
</protein>
<sequence length="283" mass="32100">MIQILVTGGNGQLAQCLKSLSENYKNYQFTFFSREDFNIVNEEEVKRVLKSKNFSFCINCAAFTNVDNCELNNEAPDLVNNKGVKYLATACKENNVKLVHVSTDFVFDGNQSIPYKETDKTNPLGVYGTTKLLGEEAVQNTCDAFYILRTSWLYSEFGNNFLKTMLRLSETRPELGVVFDQVGTPTYAKDLASIILTIIKEDNDAFGIYHYSNEGVASWYDFAIAIFSLKNINTKVLPIRSEQYPTPATRPSYSVFDKQKIKDVFNVTLPHWRTSLEACLQNV</sequence>
<dbReference type="GO" id="GO:0019305">
    <property type="term" value="P:dTDP-rhamnose biosynthetic process"/>
    <property type="evidence" value="ECO:0007669"/>
    <property type="project" value="TreeGrafter"/>
</dbReference>
<evidence type="ECO:0000256" key="5">
    <source>
        <dbReference type="ARBA" id="ARBA00048200"/>
    </source>
</evidence>
<organism evidence="8 9">
    <name type="scientific">Neotamlana laminarinivorans</name>
    <dbReference type="NCBI Taxonomy" id="2883124"/>
    <lineage>
        <taxon>Bacteria</taxon>
        <taxon>Pseudomonadati</taxon>
        <taxon>Bacteroidota</taxon>
        <taxon>Flavobacteriia</taxon>
        <taxon>Flavobacteriales</taxon>
        <taxon>Flavobacteriaceae</taxon>
        <taxon>Neotamlana</taxon>
    </lineage>
</organism>
<dbReference type="PANTHER" id="PTHR10491">
    <property type="entry name" value="DTDP-4-DEHYDRORHAMNOSE REDUCTASE"/>
    <property type="match status" value="1"/>
</dbReference>
<dbReference type="InterPro" id="IPR029903">
    <property type="entry name" value="RmlD-like-bd"/>
</dbReference>
<dbReference type="GO" id="GO:0005829">
    <property type="term" value="C:cytosol"/>
    <property type="evidence" value="ECO:0007669"/>
    <property type="project" value="TreeGrafter"/>
</dbReference>
<dbReference type="EMBL" id="JAJAPW010000002">
    <property type="protein sequence ID" value="MCB4798314.1"/>
    <property type="molecule type" value="Genomic_DNA"/>
</dbReference>
<reference evidence="8" key="1">
    <citation type="submission" date="2021-10" db="EMBL/GenBank/DDBJ databases">
        <title>Tamlana sargassums sp. nov., and Tamlana laminarinivorans sp. nov., two new bacteria isolated from the brown alga.</title>
        <authorList>
            <person name="Li J."/>
        </authorList>
    </citation>
    <scope>NUCLEOTIDE SEQUENCE</scope>
    <source>
        <strain evidence="8">PT2-4</strain>
    </source>
</reference>
<comment type="function">
    <text evidence="6">Catalyzes the reduction of dTDP-6-deoxy-L-lyxo-4-hexulose to yield dTDP-L-rhamnose.</text>
</comment>
<dbReference type="PANTHER" id="PTHR10491:SF4">
    <property type="entry name" value="METHIONINE ADENOSYLTRANSFERASE 2 SUBUNIT BETA"/>
    <property type="match status" value="1"/>
</dbReference>
<dbReference type="AlphaFoldDB" id="A0A9X1L399"/>